<keyword evidence="2" id="KW-1185">Reference proteome</keyword>
<name>A0ABD1PZH4_9LAMI</name>
<dbReference type="EMBL" id="JBFOLJ010000016">
    <property type="protein sequence ID" value="KAL2469306.1"/>
    <property type="molecule type" value="Genomic_DNA"/>
</dbReference>
<gene>
    <name evidence="1" type="ORF">Fot_50882</name>
</gene>
<proteinExistence type="predicted"/>
<accession>A0ABD1PZH4</accession>
<dbReference type="AlphaFoldDB" id="A0ABD1PZH4"/>
<protein>
    <submittedName>
        <fullName evidence="1">Uncharacterized protein</fullName>
    </submittedName>
</protein>
<dbReference type="Proteomes" id="UP001604277">
    <property type="component" value="Unassembled WGS sequence"/>
</dbReference>
<organism evidence="1 2">
    <name type="scientific">Forsythia ovata</name>
    <dbReference type="NCBI Taxonomy" id="205694"/>
    <lineage>
        <taxon>Eukaryota</taxon>
        <taxon>Viridiplantae</taxon>
        <taxon>Streptophyta</taxon>
        <taxon>Embryophyta</taxon>
        <taxon>Tracheophyta</taxon>
        <taxon>Spermatophyta</taxon>
        <taxon>Magnoliopsida</taxon>
        <taxon>eudicotyledons</taxon>
        <taxon>Gunneridae</taxon>
        <taxon>Pentapetalae</taxon>
        <taxon>asterids</taxon>
        <taxon>lamiids</taxon>
        <taxon>Lamiales</taxon>
        <taxon>Oleaceae</taxon>
        <taxon>Forsythieae</taxon>
        <taxon>Forsythia</taxon>
    </lineage>
</organism>
<evidence type="ECO:0000313" key="1">
    <source>
        <dbReference type="EMBL" id="KAL2469306.1"/>
    </source>
</evidence>
<evidence type="ECO:0000313" key="2">
    <source>
        <dbReference type="Proteomes" id="UP001604277"/>
    </source>
</evidence>
<sequence>MATDSISETALQIRGYQNLNCVDSEATSSLGSLLCKMVPNRGNRGSFSQGQILQSSFQFMPTPGVSLPSTYNIITNGPVVSTPTHVATRVITQEVNILSIVKELQKLDVQEMVSEKVAKA</sequence>
<reference evidence="2" key="1">
    <citation type="submission" date="2024-07" db="EMBL/GenBank/DDBJ databases">
        <title>Two chromosome-level genome assemblies of Korean endemic species Abeliophyllum distichum and Forsythia ovata (Oleaceae).</title>
        <authorList>
            <person name="Jang H."/>
        </authorList>
    </citation>
    <scope>NUCLEOTIDE SEQUENCE [LARGE SCALE GENOMIC DNA]</scope>
</reference>
<comment type="caution">
    <text evidence="1">The sequence shown here is derived from an EMBL/GenBank/DDBJ whole genome shotgun (WGS) entry which is preliminary data.</text>
</comment>